<dbReference type="GO" id="GO:0005549">
    <property type="term" value="F:odorant binding"/>
    <property type="evidence" value="ECO:0007669"/>
    <property type="project" value="InterPro"/>
</dbReference>
<dbReference type="PANTHER" id="PTHR21137:SF40">
    <property type="entry name" value="ODORANT RECEPTOR 56A"/>
    <property type="match status" value="1"/>
</dbReference>
<name>A0A1J1J4G6_9DIPT</name>
<sequence>MNPLIGANLRAMKIFGYMIYDDQKYKRLHCFRGVLLTVSFIIFNISQFIDLFQHFTNIDEITKNAATTLLFATTSFRMINFYKNRQRYLAIIKYVDSEIKKMLSIEDNHEKEIIHSSIKYMRNLTACFWIIALITGNLMCVNAAVQAFLHTSDKSPPLILRNWFPFNNFWLSYFIQYYIMNIGMLIVPCWHSFIVSIMIFVITKLKILNKRLSGIDEEYSHFVECVKKRSDIYIFVKELTSLISSSLFMDFIVFSILLCALLFQATQVDFGIQLAIIFFYIVTMTTILWMYYNHANEITFYSNQLSISAYECNWYEHSRHFRKQILILITASKPIIIHAVFIIMKLDTFLSILRASYSYFTLLSNIANDKALK</sequence>
<keyword evidence="2 9" id="KW-0716">Sensory transduction</keyword>
<evidence type="ECO:0000256" key="9">
    <source>
        <dbReference type="RuleBase" id="RU351113"/>
    </source>
</evidence>
<evidence type="ECO:0000256" key="1">
    <source>
        <dbReference type="ARBA" id="ARBA00004141"/>
    </source>
</evidence>
<feature type="transmembrane region" description="Helical" evidence="9">
    <location>
        <begin position="61"/>
        <end position="79"/>
    </location>
</feature>
<evidence type="ECO:0000256" key="8">
    <source>
        <dbReference type="ARBA" id="ARBA00023224"/>
    </source>
</evidence>
<dbReference type="PANTHER" id="PTHR21137">
    <property type="entry name" value="ODORANT RECEPTOR"/>
    <property type="match status" value="1"/>
</dbReference>
<feature type="transmembrane region" description="Helical" evidence="9">
    <location>
        <begin position="169"/>
        <end position="202"/>
    </location>
</feature>
<dbReference type="InterPro" id="IPR004117">
    <property type="entry name" value="7tm6_olfct_rcpt"/>
</dbReference>
<evidence type="ECO:0000256" key="7">
    <source>
        <dbReference type="ARBA" id="ARBA00023170"/>
    </source>
</evidence>
<keyword evidence="3 9" id="KW-0812">Transmembrane</keyword>
<accession>A0A1J1J4G6</accession>
<evidence type="ECO:0000256" key="6">
    <source>
        <dbReference type="ARBA" id="ARBA00023136"/>
    </source>
</evidence>
<evidence type="ECO:0000256" key="2">
    <source>
        <dbReference type="ARBA" id="ARBA00022606"/>
    </source>
</evidence>
<keyword evidence="8 9" id="KW-0807">Transducer</keyword>
<reference evidence="10 11" key="1">
    <citation type="submission" date="2015-04" db="EMBL/GenBank/DDBJ databases">
        <authorList>
            <person name="Syromyatnikov M.Y."/>
            <person name="Popov V.N."/>
        </authorList>
    </citation>
    <scope>NUCLEOTIDE SEQUENCE [LARGE SCALE GENOMIC DNA]</scope>
</reference>
<evidence type="ECO:0000256" key="5">
    <source>
        <dbReference type="ARBA" id="ARBA00022989"/>
    </source>
</evidence>
<organism evidence="10 11">
    <name type="scientific">Clunio marinus</name>
    <dbReference type="NCBI Taxonomy" id="568069"/>
    <lineage>
        <taxon>Eukaryota</taxon>
        <taxon>Metazoa</taxon>
        <taxon>Ecdysozoa</taxon>
        <taxon>Arthropoda</taxon>
        <taxon>Hexapoda</taxon>
        <taxon>Insecta</taxon>
        <taxon>Pterygota</taxon>
        <taxon>Neoptera</taxon>
        <taxon>Endopterygota</taxon>
        <taxon>Diptera</taxon>
        <taxon>Nematocera</taxon>
        <taxon>Chironomoidea</taxon>
        <taxon>Chironomidae</taxon>
        <taxon>Clunio</taxon>
    </lineage>
</organism>
<keyword evidence="11" id="KW-1185">Reference proteome</keyword>
<feature type="transmembrane region" description="Helical" evidence="9">
    <location>
        <begin position="247"/>
        <end position="266"/>
    </location>
</feature>
<evidence type="ECO:0000256" key="3">
    <source>
        <dbReference type="ARBA" id="ARBA00022692"/>
    </source>
</evidence>
<keyword evidence="6 9" id="KW-0472">Membrane</keyword>
<feature type="transmembrane region" description="Helical" evidence="9">
    <location>
        <begin position="126"/>
        <end position="149"/>
    </location>
</feature>
<comment type="similarity">
    <text evidence="9">Belongs to the insect chemoreceptor superfamily. Heteromeric odorant receptor channel (TC 1.A.69) family.</text>
</comment>
<feature type="transmembrane region" description="Helical" evidence="9">
    <location>
        <begin position="272"/>
        <end position="292"/>
    </location>
</feature>
<dbReference type="GO" id="GO:0004984">
    <property type="term" value="F:olfactory receptor activity"/>
    <property type="evidence" value="ECO:0007669"/>
    <property type="project" value="InterPro"/>
</dbReference>
<keyword evidence="5 9" id="KW-1133">Transmembrane helix</keyword>
<gene>
    <name evidence="10" type="primary">putative Odorant receptor 56a</name>
    <name evidence="10" type="ORF">CLUMA_CG020270</name>
</gene>
<keyword evidence="7 9" id="KW-0675">Receptor</keyword>
<protein>
    <recommendedName>
        <fullName evidence="9">Odorant receptor</fullName>
    </recommendedName>
</protein>
<dbReference type="GO" id="GO:0005886">
    <property type="term" value="C:plasma membrane"/>
    <property type="evidence" value="ECO:0007669"/>
    <property type="project" value="UniProtKB-SubCell"/>
</dbReference>
<dbReference type="Pfam" id="PF02949">
    <property type="entry name" value="7tm_6"/>
    <property type="match status" value="1"/>
</dbReference>
<dbReference type="GO" id="GO:0007165">
    <property type="term" value="P:signal transduction"/>
    <property type="evidence" value="ECO:0007669"/>
    <property type="project" value="UniProtKB-KW"/>
</dbReference>
<evidence type="ECO:0000313" key="10">
    <source>
        <dbReference type="EMBL" id="CRL07291.1"/>
    </source>
</evidence>
<feature type="transmembrane region" description="Helical" evidence="9">
    <location>
        <begin position="325"/>
        <end position="343"/>
    </location>
</feature>
<dbReference type="Proteomes" id="UP000183832">
    <property type="component" value="Unassembled WGS sequence"/>
</dbReference>
<dbReference type="AlphaFoldDB" id="A0A1J1J4G6"/>
<evidence type="ECO:0000256" key="4">
    <source>
        <dbReference type="ARBA" id="ARBA00022725"/>
    </source>
</evidence>
<dbReference type="OrthoDB" id="7281178at2759"/>
<feature type="transmembrane region" description="Helical" evidence="9">
    <location>
        <begin position="30"/>
        <end position="49"/>
    </location>
</feature>
<keyword evidence="4 9" id="KW-0552">Olfaction</keyword>
<dbReference type="EMBL" id="CVRI01000070">
    <property type="protein sequence ID" value="CRL07291.1"/>
    <property type="molecule type" value="Genomic_DNA"/>
</dbReference>
<comment type="subcellular location">
    <subcellularLocation>
        <location evidence="9">Cell membrane</location>
        <topology evidence="9">Multi-pass membrane protein</topology>
    </subcellularLocation>
    <subcellularLocation>
        <location evidence="1">Membrane</location>
        <topology evidence="1">Multi-pass membrane protein</topology>
    </subcellularLocation>
</comment>
<evidence type="ECO:0000313" key="11">
    <source>
        <dbReference type="Proteomes" id="UP000183832"/>
    </source>
</evidence>
<dbReference type="STRING" id="568069.A0A1J1J4G6"/>
<proteinExistence type="inferred from homology"/>